<dbReference type="OMA" id="WHVYLNA"/>
<organism evidence="1 2">
    <name type="scientific">Pseudarthrobacter phenanthrenivorans</name>
    <name type="common">Arthrobacter phenanthrenivorans</name>
    <dbReference type="NCBI Taxonomy" id="361575"/>
    <lineage>
        <taxon>Bacteria</taxon>
        <taxon>Bacillati</taxon>
        <taxon>Actinomycetota</taxon>
        <taxon>Actinomycetes</taxon>
        <taxon>Micrococcales</taxon>
        <taxon>Micrococcaceae</taxon>
        <taxon>Pseudarthrobacter</taxon>
    </lineage>
</organism>
<comment type="caution">
    <text evidence="1">The sequence shown here is derived from an EMBL/GenBank/DDBJ whole genome shotgun (WGS) entry which is preliminary data.</text>
</comment>
<evidence type="ECO:0008006" key="3">
    <source>
        <dbReference type="Google" id="ProtNLM"/>
    </source>
</evidence>
<dbReference type="Proteomes" id="UP000273159">
    <property type="component" value="Unassembled WGS sequence"/>
</dbReference>
<sequence length="117" mass="12729">MNTNNHTALIIPAESIEPIRLQRLEAEPGALEDLVGGAVEALIRGDWHVYLNAEAQGGNFPLNLRAAQLMRECGVEEQIVPRGTAVFLGRGKHWDEADVPEHLTTLAEHLFGDALAA</sequence>
<name>A0A3B0FSJ0_PSEPS</name>
<reference evidence="2" key="2">
    <citation type="submission" date="2018-10" db="EMBL/GenBank/DDBJ databases">
        <authorList>
            <person name="Wang Y."/>
            <person name="Wang J."/>
            <person name="Yang X."/>
            <person name="Wang Z."/>
            <person name="Huang Y."/>
        </authorList>
    </citation>
    <scope>NUCLEOTIDE SEQUENCE [LARGE SCALE GENOMIC DNA]</scope>
    <source>
        <strain evidence="2">J015</strain>
    </source>
</reference>
<protein>
    <recommendedName>
        <fullName evidence="3">DUF3846 domain-containing protein</fullName>
    </recommendedName>
</protein>
<gene>
    <name evidence="1" type="ORF">D7Z96_08635</name>
</gene>
<accession>A0A3B0FSJ0</accession>
<dbReference type="EMBL" id="RBNH01000006">
    <property type="protein sequence ID" value="RKO24591.1"/>
    <property type="molecule type" value="Genomic_DNA"/>
</dbReference>
<evidence type="ECO:0000313" key="1">
    <source>
        <dbReference type="EMBL" id="RKO24591.1"/>
    </source>
</evidence>
<reference evidence="1 2" key="1">
    <citation type="submission" date="2018-10" db="EMBL/GenBank/DDBJ databases">
        <title>Genome-guide identification and characterization of bacteria that degrade polycyclic aromatic hydrocarbons and resist hexavalent chromium simultaneously.</title>
        <authorList>
            <person name="Feng H."/>
        </authorList>
    </citation>
    <scope>NUCLEOTIDE SEQUENCE [LARGE SCALE GENOMIC DNA]</scope>
    <source>
        <strain evidence="1 2">J015</strain>
    </source>
</reference>
<dbReference type="AlphaFoldDB" id="A0A3B0FSJ0"/>
<evidence type="ECO:0000313" key="2">
    <source>
        <dbReference type="Proteomes" id="UP000273159"/>
    </source>
</evidence>
<proteinExistence type="predicted"/>
<dbReference type="RefSeq" id="WP_013599853.1">
    <property type="nucleotide sequence ID" value="NZ_RBNH01000006.1"/>
</dbReference>